<sequence length="78" mass="9057">MSHVPLCLYIFYYKQFKNHTLSQVWWSVPTIPATQEAEPLNTSLNSEVPLLTPENKGYYAFQTSWHLIFGNINANCCF</sequence>
<evidence type="ECO:0000313" key="1">
    <source>
        <dbReference type="Ensembl" id="ENSCCNP00000022027.1"/>
    </source>
</evidence>
<protein>
    <submittedName>
        <fullName evidence="1">Uncharacterized protein</fullName>
    </submittedName>
</protein>
<dbReference type="Ensembl" id="ENSCCNT00000028259.1">
    <property type="protein sequence ID" value="ENSCCNP00000022027.1"/>
    <property type="gene ID" value="ENSCCNG00000021718.1"/>
</dbReference>
<reference evidence="1" key="1">
    <citation type="submission" date="2023-09" db="UniProtKB">
        <authorList>
            <consortium name="Ensembl"/>
        </authorList>
    </citation>
    <scope>IDENTIFICATION</scope>
</reference>
<organism evidence="1">
    <name type="scientific">Castor canadensis</name>
    <name type="common">American beaver</name>
    <dbReference type="NCBI Taxonomy" id="51338"/>
    <lineage>
        <taxon>Eukaryota</taxon>
        <taxon>Metazoa</taxon>
        <taxon>Chordata</taxon>
        <taxon>Craniata</taxon>
        <taxon>Vertebrata</taxon>
        <taxon>Euteleostomi</taxon>
        <taxon>Mammalia</taxon>
        <taxon>Eutheria</taxon>
        <taxon>Euarchontoglires</taxon>
        <taxon>Glires</taxon>
        <taxon>Rodentia</taxon>
        <taxon>Castorimorpha</taxon>
        <taxon>Castoridae</taxon>
        <taxon>Castor</taxon>
    </lineage>
</organism>
<name>A0A8C0ZVJ6_CASCN</name>
<proteinExistence type="predicted"/>
<dbReference type="AlphaFoldDB" id="A0A8C0ZVJ6"/>
<accession>A0A8C0ZVJ6</accession>